<dbReference type="Pfam" id="PF01471">
    <property type="entry name" value="PG_binding_1"/>
    <property type="match status" value="1"/>
</dbReference>
<dbReference type="EMBL" id="JAFMPP010000016">
    <property type="protein sequence ID" value="MBO0664173.1"/>
    <property type="molecule type" value="Genomic_DNA"/>
</dbReference>
<organism evidence="2 3">
    <name type="scientific">Jiella flava</name>
    <dbReference type="NCBI Taxonomy" id="2816857"/>
    <lineage>
        <taxon>Bacteria</taxon>
        <taxon>Pseudomonadati</taxon>
        <taxon>Pseudomonadota</taxon>
        <taxon>Alphaproteobacteria</taxon>
        <taxon>Hyphomicrobiales</taxon>
        <taxon>Aurantimonadaceae</taxon>
        <taxon>Jiella</taxon>
    </lineage>
</organism>
<evidence type="ECO:0000313" key="2">
    <source>
        <dbReference type="EMBL" id="MBO0664173.1"/>
    </source>
</evidence>
<keyword evidence="3" id="KW-1185">Reference proteome</keyword>
<dbReference type="InterPro" id="IPR002477">
    <property type="entry name" value="Peptidoglycan-bd-like"/>
</dbReference>
<dbReference type="InterPro" id="IPR036366">
    <property type="entry name" value="PGBDSf"/>
</dbReference>
<evidence type="ECO:0000259" key="1">
    <source>
        <dbReference type="Pfam" id="PF01471"/>
    </source>
</evidence>
<dbReference type="Gene3D" id="1.10.101.10">
    <property type="entry name" value="PGBD-like superfamily/PGBD"/>
    <property type="match status" value="1"/>
</dbReference>
<proteinExistence type="predicted"/>
<accession>A0A939JTN0</accession>
<sequence>MAYIEWLQARLNAHGAALVVDGDWGRASIAALKTFQQGAGLAVTGTATAASVAALRAAPAGRTGAVSVPPAETMPPWMAEIDRRRGLNEIRDNAALTAFLKIGRFLGNPKNLPWCGDCVESAFAKALPEEVLPKNPFFAQNWAGFGRKVPAIVGAVGVIRWSARAGHVGIVAGLEGDTVVLLGGNQSNAINCRGFAQRNFIAFRWPISFPIRPYPALAGTAPALGNLAETR</sequence>
<dbReference type="InterPro" id="IPR036365">
    <property type="entry name" value="PGBD-like_sf"/>
</dbReference>
<dbReference type="AlphaFoldDB" id="A0A939JTN0"/>
<gene>
    <name evidence="2" type="ORF">J1C48_16460</name>
</gene>
<dbReference type="Proteomes" id="UP000664122">
    <property type="component" value="Unassembled WGS sequence"/>
</dbReference>
<feature type="domain" description="Peptidoglycan binding-like" evidence="1">
    <location>
        <begin position="4"/>
        <end position="55"/>
    </location>
</feature>
<evidence type="ECO:0000313" key="3">
    <source>
        <dbReference type="Proteomes" id="UP000664122"/>
    </source>
</evidence>
<dbReference type="SUPFAM" id="SSF47090">
    <property type="entry name" value="PGBD-like"/>
    <property type="match status" value="1"/>
</dbReference>
<comment type="caution">
    <text evidence="2">The sequence shown here is derived from an EMBL/GenBank/DDBJ whole genome shotgun (WGS) entry which is preliminary data.</text>
</comment>
<reference evidence="2" key="1">
    <citation type="submission" date="2021-03" db="EMBL/GenBank/DDBJ databases">
        <title>Whole genome sequence of Jiella sp. CQZ9-1.</title>
        <authorList>
            <person name="Tuo L."/>
        </authorList>
    </citation>
    <scope>NUCLEOTIDE SEQUENCE</scope>
    <source>
        <strain evidence="2">CQZ9-1</strain>
    </source>
</reference>
<protein>
    <submittedName>
        <fullName evidence="2">Peptidoglycan-binding protein</fullName>
    </submittedName>
</protein>
<dbReference type="RefSeq" id="WP_207259084.1">
    <property type="nucleotide sequence ID" value="NZ_JAFMPP010000016.1"/>
</dbReference>
<name>A0A939JTN0_9HYPH</name>